<protein>
    <submittedName>
        <fullName evidence="1">Uncharacterized protein</fullName>
    </submittedName>
</protein>
<keyword evidence="2" id="KW-1185">Reference proteome</keyword>
<evidence type="ECO:0000313" key="1">
    <source>
        <dbReference type="EMBL" id="MBS9531998.1"/>
    </source>
</evidence>
<dbReference type="RefSeq" id="WP_214090891.1">
    <property type="nucleotide sequence ID" value="NZ_JAHCLR010000001.1"/>
</dbReference>
<comment type="caution">
    <text evidence="1">The sequence shown here is derived from an EMBL/GenBank/DDBJ whole genome shotgun (WGS) entry which is preliminary data.</text>
</comment>
<proteinExistence type="predicted"/>
<dbReference type="EMBL" id="JAHCLR010000001">
    <property type="protein sequence ID" value="MBS9531998.1"/>
    <property type="molecule type" value="Genomic_DNA"/>
</dbReference>
<dbReference type="Proteomes" id="UP001519535">
    <property type="component" value="Unassembled WGS sequence"/>
</dbReference>
<sequence length="224" mass="22308">MLGAIAIVPSAPVLVPELTGAGAAAELSDLRSAVCAAAGALPARWVAVGAGAADAVFGPDAAGTFAGFGVDVPVRLAPDAGRATDLPLCALLAGWLRGLTRPDATVEVRVYGPDTDADAGQRLRAEIDAAPEPVGVLVIADGANTLTPAAPGGHHPDDVAVQDALDAALAAGDTAALARQPEQVVGRAAWAVLAGLTEPGPRSVTVLYRDAPYGVGYFAGVWQP</sequence>
<evidence type="ECO:0000313" key="2">
    <source>
        <dbReference type="Proteomes" id="UP001519535"/>
    </source>
</evidence>
<name>A0ABS5REK3_9MYCO</name>
<accession>A0ABS5REK3</accession>
<gene>
    <name evidence="1" type="ORF">KIH27_00165</name>
</gene>
<dbReference type="Gene3D" id="3.40.830.10">
    <property type="entry name" value="LigB-like"/>
    <property type="match status" value="1"/>
</dbReference>
<organism evidence="1 2">
    <name type="scientific">Mycolicibacter acidiphilus</name>
    <dbReference type="NCBI Taxonomy" id="2835306"/>
    <lineage>
        <taxon>Bacteria</taxon>
        <taxon>Bacillati</taxon>
        <taxon>Actinomycetota</taxon>
        <taxon>Actinomycetes</taxon>
        <taxon>Mycobacteriales</taxon>
        <taxon>Mycobacteriaceae</taxon>
        <taxon>Mycolicibacter</taxon>
    </lineage>
</organism>
<reference evidence="1 2" key="1">
    <citation type="submission" date="2021-05" db="EMBL/GenBank/DDBJ databases">
        <title>Mycobacterium acidophilum sp. nov., an extremely acid-tolerant member of the genus Mycobacterium.</title>
        <authorList>
            <person name="Xia J."/>
        </authorList>
    </citation>
    <scope>NUCLEOTIDE SEQUENCE [LARGE SCALE GENOMIC DNA]</scope>
    <source>
        <strain evidence="1 2">M1</strain>
    </source>
</reference>